<proteinExistence type="predicted"/>
<evidence type="ECO:0000313" key="1">
    <source>
        <dbReference type="EMBL" id="PWZ06922.1"/>
    </source>
</evidence>
<comment type="caution">
    <text evidence="1">The sequence shown here is derived from an EMBL/GenBank/DDBJ whole genome shotgun (WGS) entry which is preliminary data.</text>
</comment>
<gene>
    <name evidence="1" type="ORF">Zm00014a_000943</name>
</gene>
<dbReference type="AlphaFoldDB" id="A0A3L6DE67"/>
<accession>A0A3L6DE67</accession>
<dbReference type="Proteomes" id="UP000251960">
    <property type="component" value="Chromosome 9"/>
</dbReference>
<name>A0A3L6DE67_MAIZE</name>
<sequence length="26" mass="2978">MNSVFLYLEKVLGKDTLYLPSFEPSS</sequence>
<protein>
    <submittedName>
        <fullName evidence="1">Uncharacterized protein</fullName>
    </submittedName>
</protein>
<dbReference type="EMBL" id="NCVQ01000010">
    <property type="protein sequence ID" value="PWZ06922.1"/>
    <property type="molecule type" value="Genomic_DNA"/>
</dbReference>
<reference evidence="1" key="1">
    <citation type="journal article" date="2018" name="Nat. Genet.">
        <title>Extensive intraspecific gene order and gene structural variations between Mo17 and other maize genomes.</title>
        <authorList>
            <person name="Sun S."/>
            <person name="Zhou Y."/>
            <person name="Chen J."/>
            <person name="Shi J."/>
            <person name="Zhao H."/>
            <person name="Zhao H."/>
            <person name="Song W."/>
            <person name="Zhang M."/>
            <person name="Cui Y."/>
            <person name="Dong X."/>
            <person name="Liu H."/>
            <person name="Ma X."/>
            <person name="Jiao Y."/>
            <person name="Wang B."/>
            <person name="Wei X."/>
            <person name="Stein J.C."/>
            <person name="Glaubitz J.C."/>
            <person name="Lu F."/>
            <person name="Yu G."/>
            <person name="Liang C."/>
            <person name="Fengler K."/>
            <person name="Li B."/>
            <person name="Rafalski A."/>
            <person name="Schnable P.S."/>
            <person name="Ware D.H."/>
            <person name="Buckler E.S."/>
            <person name="Lai J."/>
        </authorList>
    </citation>
    <scope>NUCLEOTIDE SEQUENCE [LARGE SCALE GENOMIC DNA]</scope>
    <source>
        <tissue evidence="1">Seedling</tissue>
    </source>
</reference>
<organism evidence="1">
    <name type="scientific">Zea mays</name>
    <name type="common">Maize</name>
    <dbReference type="NCBI Taxonomy" id="4577"/>
    <lineage>
        <taxon>Eukaryota</taxon>
        <taxon>Viridiplantae</taxon>
        <taxon>Streptophyta</taxon>
        <taxon>Embryophyta</taxon>
        <taxon>Tracheophyta</taxon>
        <taxon>Spermatophyta</taxon>
        <taxon>Magnoliopsida</taxon>
        <taxon>Liliopsida</taxon>
        <taxon>Poales</taxon>
        <taxon>Poaceae</taxon>
        <taxon>PACMAD clade</taxon>
        <taxon>Panicoideae</taxon>
        <taxon>Andropogonodae</taxon>
        <taxon>Andropogoneae</taxon>
        <taxon>Tripsacinae</taxon>
        <taxon>Zea</taxon>
    </lineage>
</organism>